<keyword evidence="4 7" id="KW-0808">Transferase</keyword>
<proteinExistence type="evidence at transcript level"/>
<organism evidence="7">
    <name type="scientific">Dictyopteris undulata</name>
    <dbReference type="NCBI Taxonomy" id="156997"/>
    <lineage>
        <taxon>Eukaryota</taxon>
        <taxon>Sar</taxon>
        <taxon>Stramenopiles</taxon>
        <taxon>Ochrophyta</taxon>
        <taxon>PX clade</taxon>
        <taxon>Phaeophyceae</taxon>
        <taxon>Dictyotales</taxon>
        <taxon>Dictyotaceae</taxon>
        <taxon>Dictyopteris</taxon>
    </lineage>
</organism>
<dbReference type="PANTHER" id="PTHR43807:SF20">
    <property type="entry name" value="FI04487P"/>
    <property type="match status" value="1"/>
</dbReference>
<dbReference type="GO" id="GO:0016212">
    <property type="term" value="F:kynurenine-oxoglutarate transaminase activity"/>
    <property type="evidence" value="ECO:0007669"/>
    <property type="project" value="TreeGrafter"/>
</dbReference>
<sequence>MASNVKPTDTNETALPPLSEITTLELALDSAGPEWAELLELARQPGVCNLGQGYPDYEGSSVARAAAAEAMTKSDMSLLNQYSFPSGSKSLQGAVCSYYNKHYELKDGATKRALKPENVLITIGATEGLFASLRTVAGPGDEVIMFNPGFLWYVTTIRLAGATPVMVMLDGPDFAPDLAKVEKAITPNTKALLLNTPHNPCGHCYTKQEVEGLARLARKHNLYIVSDEVYENVTFGDAEHIRIADEEGMFERTITLCSASKLFSLTGWRVGWALSTPALLKGVMVHHMNMSYCAPSPLQHGLAVALEAEDGTFEGIPKIVEENARILGDALREKGFGVSQPKGGHFLVADTSGLGMKGSECARFLLKEAKVATVPGMIFFLDDPKGAGGEDGMGAVDKDIPLLRFAICKRRDTIDEAVRRIRAMNPPAQPSA</sequence>
<dbReference type="PANTHER" id="PTHR43807">
    <property type="entry name" value="FI04487P"/>
    <property type="match status" value="1"/>
</dbReference>
<dbReference type="SUPFAM" id="SSF53383">
    <property type="entry name" value="PLP-dependent transferases"/>
    <property type="match status" value="1"/>
</dbReference>
<feature type="domain" description="Aminotransferase class I/classII large" evidence="6">
    <location>
        <begin position="47"/>
        <end position="381"/>
    </location>
</feature>
<dbReference type="InterPro" id="IPR004839">
    <property type="entry name" value="Aminotransferase_I/II_large"/>
</dbReference>
<dbReference type="GO" id="GO:0030170">
    <property type="term" value="F:pyridoxal phosphate binding"/>
    <property type="evidence" value="ECO:0007669"/>
    <property type="project" value="InterPro"/>
</dbReference>
<evidence type="ECO:0000256" key="1">
    <source>
        <dbReference type="ARBA" id="ARBA00001933"/>
    </source>
</evidence>
<evidence type="ECO:0000256" key="4">
    <source>
        <dbReference type="ARBA" id="ARBA00022679"/>
    </source>
</evidence>
<dbReference type="InterPro" id="IPR051326">
    <property type="entry name" value="Kynurenine-oxoglutarate_AT"/>
</dbReference>
<dbReference type="PROSITE" id="PS00105">
    <property type="entry name" value="AA_TRANSFER_CLASS_1"/>
    <property type="match status" value="1"/>
</dbReference>
<evidence type="ECO:0000256" key="3">
    <source>
        <dbReference type="ARBA" id="ARBA00022576"/>
    </source>
</evidence>
<comment type="similarity">
    <text evidence="2">Belongs to the class-I pyridoxal-phosphate-dependent aminotransferase family.</text>
</comment>
<evidence type="ECO:0000259" key="6">
    <source>
        <dbReference type="Pfam" id="PF00155"/>
    </source>
</evidence>
<evidence type="ECO:0000256" key="5">
    <source>
        <dbReference type="ARBA" id="ARBA00022898"/>
    </source>
</evidence>
<dbReference type="AlphaFoldDB" id="A0A097IUV4"/>
<dbReference type="EMBL" id="KM113409">
    <property type="protein sequence ID" value="AIT70227.1"/>
    <property type="molecule type" value="mRNA"/>
</dbReference>
<dbReference type="InterPro" id="IPR015421">
    <property type="entry name" value="PyrdxlP-dep_Trfase_major"/>
</dbReference>
<dbReference type="Gene3D" id="3.90.1150.10">
    <property type="entry name" value="Aspartate Aminotransferase, domain 1"/>
    <property type="match status" value="1"/>
</dbReference>
<dbReference type="InterPro" id="IPR015424">
    <property type="entry name" value="PyrdxlP-dep_Trfase"/>
</dbReference>
<keyword evidence="3 7" id="KW-0032">Aminotransferase</keyword>
<dbReference type="CDD" id="cd00609">
    <property type="entry name" value="AAT_like"/>
    <property type="match status" value="1"/>
</dbReference>
<dbReference type="InterPro" id="IPR015422">
    <property type="entry name" value="PyrdxlP-dep_Trfase_small"/>
</dbReference>
<gene>
    <name evidence="7" type="primary">ast</name>
</gene>
<dbReference type="GO" id="GO:0005737">
    <property type="term" value="C:cytoplasm"/>
    <property type="evidence" value="ECO:0007669"/>
    <property type="project" value="TreeGrafter"/>
</dbReference>
<comment type="cofactor">
    <cofactor evidence="1">
        <name>pyridoxal 5'-phosphate</name>
        <dbReference type="ChEBI" id="CHEBI:597326"/>
    </cofactor>
</comment>
<protein>
    <submittedName>
        <fullName evidence="7">Aspartate aminotransferase</fullName>
    </submittedName>
</protein>
<keyword evidence="5" id="KW-0663">Pyridoxal phosphate</keyword>
<accession>A0A097IUV4</accession>
<dbReference type="InterPro" id="IPR004838">
    <property type="entry name" value="NHTrfase_class1_PyrdxlP-BS"/>
</dbReference>
<reference evidence="7" key="1">
    <citation type="journal article" date="2014" name="PLoS ONE">
        <title>Phylogeny of c4-photosynthesis enzymes based on algal transcriptomic and genomic data supports an archaeal/proteobacterial origin and multiple duplication for most c4-related genes.</title>
        <authorList>
            <person name="Chi S."/>
            <person name="Wu S."/>
            <person name="Yu J."/>
            <person name="Wang X."/>
            <person name="Tang X."/>
            <person name="Liu T."/>
        </authorList>
    </citation>
    <scope>NUCLEOTIDE SEQUENCE</scope>
    <source>
        <strain evidence="7">LIRF-2099070</strain>
    </source>
</reference>
<dbReference type="Pfam" id="PF00155">
    <property type="entry name" value="Aminotran_1_2"/>
    <property type="match status" value="1"/>
</dbReference>
<evidence type="ECO:0000313" key="7">
    <source>
        <dbReference type="EMBL" id="AIT70227.1"/>
    </source>
</evidence>
<dbReference type="Gene3D" id="3.40.640.10">
    <property type="entry name" value="Type I PLP-dependent aspartate aminotransferase-like (Major domain)"/>
    <property type="match status" value="1"/>
</dbReference>
<evidence type="ECO:0000256" key="2">
    <source>
        <dbReference type="ARBA" id="ARBA00007441"/>
    </source>
</evidence>
<name>A0A097IUV4_9PHAE</name>